<sequence>MMSKKEKKIELQLCDQQVTVNNTKIDGYQLQIGKRVVGEIAELDGKFAVLKDSTVDAFFKTLEQAVENIIENYNLNH</sequence>
<dbReference type="KEGG" id="seu:SEQ_1336"/>
<accession>C0M7J2</accession>
<reference evidence="1 2" key="1">
    <citation type="journal article" date="2009" name="PLoS Pathog.">
        <title>Genomic evidence for the evolution of Streptococcus equi: host restriction, increased virulence, and genetic exchange with human pathogens.</title>
        <authorList>
            <person name="Holden M.T.G."/>
            <person name="Heather Z."/>
            <person name="Paillot R."/>
            <person name="Steward K.F."/>
            <person name="Webb K."/>
            <person name="Ainslie F."/>
            <person name="Jourdan T."/>
            <person name="Bason N.C."/>
            <person name="Holroyd N.E."/>
            <person name="Mungall K."/>
            <person name="Quail M.A."/>
            <person name="Sanders M."/>
            <person name="Simmonds M."/>
            <person name="Willey D."/>
            <person name="Brooks K."/>
            <person name="Aanensen D.M."/>
            <person name="Spratt B.G."/>
            <person name="Jolley K.A."/>
            <person name="Maiden M.C.J."/>
            <person name="Kehoe M."/>
            <person name="Chanter N."/>
            <person name="Bentley S.D."/>
            <person name="Robinson C."/>
            <person name="Maskell D.J."/>
            <person name="Parkhill J."/>
            <person name="Waller A.S."/>
        </authorList>
    </citation>
    <scope>NUCLEOTIDE SEQUENCE [LARGE SCALE GENOMIC DNA]</scope>
    <source>
        <strain evidence="1 2">4047</strain>
    </source>
</reference>
<dbReference type="InterPro" id="IPR021351">
    <property type="entry name" value="DUF2969"/>
</dbReference>
<dbReference type="HOGENOM" id="CLU_194417_0_1_9"/>
<gene>
    <name evidence="1" type="ordered locus">SEQ_1336</name>
</gene>
<organism evidence="1 2">
    <name type="scientific">Streptococcus equi subsp. equi (strain 4047)</name>
    <dbReference type="NCBI Taxonomy" id="553482"/>
    <lineage>
        <taxon>Bacteria</taxon>
        <taxon>Bacillati</taxon>
        <taxon>Bacillota</taxon>
        <taxon>Bacilli</taxon>
        <taxon>Lactobacillales</taxon>
        <taxon>Streptococcaceae</taxon>
        <taxon>Streptococcus</taxon>
    </lineage>
</organism>
<evidence type="ECO:0008006" key="3">
    <source>
        <dbReference type="Google" id="ProtNLM"/>
    </source>
</evidence>
<proteinExistence type="predicted"/>
<evidence type="ECO:0000313" key="2">
    <source>
        <dbReference type="Proteomes" id="UP000001365"/>
    </source>
</evidence>
<dbReference type="EMBL" id="FM204883">
    <property type="protein sequence ID" value="CAW94133.1"/>
    <property type="molecule type" value="Genomic_DNA"/>
</dbReference>
<dbReference type="Proteomes" id="UP000001365">
    <property type="component" value="Chromosome"/>
</dbReference>
<dbReference type="Pfam" id="PF11184">
    <property type="entry name" value="DUF2969"/>
    <property type="match status" value="1"/>
</dbReference>
<dbReference type="AlphaFoldDB" id="C0M7J2"/>
<evidence type="ECO:0000313" key="1">
    <source>
        <dbReference type="EMBL" id="CAW94133.1"/>
    </source>
</evidence>
<protein>
    <recommendedName>
        <fullName evidence="3">Branched-chain amino acid aminotransferase</fullName>
    </recommendedName>
</protein>
<name>C0M7J2_STRE4</name>